<feature type="transmembrane region" description="Helical" evidence="1">
    <location>
        <begin position="456"/>
        <end position="476"/>
    </location>
</feature>
<keyword evidence="1" id="KW-0472">Membrane</keyword>
<dbReference type="Proteomes" id="UP000244978">
    <property type="component" value="Unassembled WGS sequence"/>
</dbReference>
<feature type="transmembrane region" description="Helical" evidence="1">
    <location>
        <begin position="585"/>
        <end position="603"/>
    </location>
</feature>
<protein>
    <submittedName>
        <fullName evidence="2">Uncharacterized protein</fullName>
    </submittedName>
</protein>
<dbReference type="RefSeq" id="WP_108996923.1">
    <property type="nucleotide sequence ID" value="NZ_QEEX01000001.1"/>
</dbReference>
<proteinExistence type="predicted"/>
<evidence type="ECO:0000313" key="2">
    <source>
        <dbReference type="EMBL" id="PWB96881.1"/>
    </source>
</evidence>
<name>A0A2U1SZ29_9MICO</name>
<feature type="transmembrane region" description="Helical" evidence="1">
    <location>
        <begin position="557"/>
        <end position="579"/>
    </location>
</feature>
<reference evidence="3" key="1">
    <citation type="submission" date="2018-04" db="EMBL/GenBank/DDBJ databases">
        <authorList>
            <person name="Liu S."/>
            <person name="Wang Z."/>
            <person name="Li J."/>
        </authorList>
    </citation>
    <scope>NUCLEOTIDE SEQUENCE [LARGE SCALE GENOMIC DNA]</scope>
    <source>
        <strain evidence="3">S1194</strain>
    </source>
</reference>
<feature type="transmembrane region" description="Helical" evidence="1">
    <location>
        <begin position="508"/>
        <end position="526"/>
    </location>
</feature>
<accession>A0A2U1SZ29</accession>
<evidence type="ECO:0000256" key="1">
    <source>
        <dbReference type="SAM" id="Phobius"/>
    </source>
</evidence>
<keyword evidence="1" id="KW-1133">Transmembrane helix</keyword>
<dbReference type="SUPFAM" id="SSF53474">
    <property type="entry name" value="alpha/beta-Hydrolases"/>
    <property type="match status" value="1"/>
</dbReference>
<feature type="transmembrane region" description="Helical" evidence="1">
    <location>
        <begin position="144"/>
        <end position="163"/>
    </location>
</feature>
<keyword evidence="1" id="KW-0812">Transmembrane</keyword>
<dbReference type="InterPro" id="IPR029058">
    <property type="entry name" value="AB_hydrolase_fold"/>
</dbReference>
<dbReference type="EMBL" id="QEEX01000001">
    <property type="protein sequence ID" value="PWB96881.1"/>
    <property type="molecule type" value="Genomic_DNA"/>
</dbReference>
<dbReference type="AlphaFoldDB" id="A0A2U1SZ29"/>
<gene>
    <name evidence="2" type="ORF">DF220_02810</name>
</gene>
<keyword evidence="3" id="KW-1185">Reference proteome</keyword>
<organism evidence="2 3">
    <name type="scientific">Homoserinimonas hongtaonis</name>
    <dbReference type="NCBI Taxonomy" id="2079791"/>
    <lineage>
        <taxon>Bacteria</taxon>
        <taxon>Bacillati</taxon>
        <taxon>Actinomycetota</taxon>
        <taxon>Actinomycetes</taxon>
        <taxon>Micrococcales</taxon>
        <taxon>Microbacteriaceae</taxon>
        <taxon>Homoserinimonas</taxon>
    </lineage>
</organism>
<feature type="transmembrane region" description="Helical" evidence="1">
    <location>
        <begin position="169"/>
        <end position="191"/>
    </location>
</feature>
<evidence type="ECO:0000313" key="3">
    <source>
        <dbReference type="Proteomes" id="UP000244978"/>
    </source>
</evidence>
<sequence>MTSDDRAVNSVALVVVHGMGHQKSSETLLEWAEPLVRRIEWRLGVGQGVRFSDVVLGDDQPGRVSISAQYLDESGRRRILDLTVTEARWSDSFLAMKRGEIFSWGLGFLWRTVGRLGGHFSRNMALLVSEALPRGRVVGVGWRILWLVRWIWTLIVGALVAVLVAALWWFLFVASLVLSVALLVIGPLLFLPGLGRLLQGMVDAVVDFVGDVAVWTRRPVRAAAMRQAVEDSLIAAREGLPDPATAETRLIVVAHSEGAAITADLLFNQPDGIQPPRVDALLTVGAAITLLGEAQWVKGATRPGAVAAAGIGKTPVLINPVQGWSLAAQQIRWLNFWGIWDPFAAGPISTDGAARRERWYESFGLEPRGTPTAKGPEEHPLHNTALPLTDHQSYAQNIVQVIDPLARLVLDSSTATGPPSPAQTGAITRDAAKATGELLRTQLHVEGVRALGLNRVLVLFSAALVALGPGITAGFAQSVLDSLRGLLGQVGEGGWLGWLLGADGVNKYVVAVAFAAIGLWLNELLWRRYGAMVAWRRSSALATERNDGEPPLKAESVWWAGTVLRGVFLGSAISALTAAGLQPGWLIVCGVAAAILFFAPWLGRIPRVAPARPPYV</sequence>
<comment type="caution">
    <text evidence="2">The sequence shown here is derived from an EMBL/GenBank/DDBJ whole genome shotgun (WGS) entry which is preliminary data.</text>
</comment>